<evidence type="ECO:0000256" key="14">
    <source>
        <dbReference type="SAM" id="Phobius"/>
    </source>
</evidence>
<keyword evidence="11 14" id="KW-1133">Transmembrane helix</keyword>
<keyword evidence="18" id="KW-1185">Reference proteome</keyword>
<evidence type="ECO:0000313" key="18">
    <source>
        <dbReference type="Proteomes" id="UP000292927"/>
    </source>
</evidence>
<reference evidence="17 18" key="1">
    <citation type="submission" date="2019-02" db="EMBL/GenBank/DDBJ databases">
        <title>Genomic Encyclopedia of Type Strains, Phase IV (KMG-IV): sequencing the most valuable type-strain genomes for metagenomic binning, comparative biology and taxonomic classification.</title>
        <authorList>
            <person name="Goeker M."/>
        </authorList>
    </citation>
    <scope>NUCLEOTIDE SEQUENCE [LARGE SCALE GENOMIC DNA]</scope>
    <source>
        <strain evidence="17 18">DSM 29486</strain>
    </source>
</reference>
<dbReference type="Gene3D" id="6.10.340.10">
    <property type="match status" value="1"/>
</dbReference>
<dbReference type="InterPro" id="IPR003660">
    <property type="entry name" value="HAMP_dom"/>
</dbReference>
<evidence type="ECO:0000313" key="17">
    <source>
        <dbReference type="EMBL" id="RZT02329.1"/>
    </source>
</evidence>
<dbReference type="PANTHER" id="PTHR45528:SF1">
    <property type="entry name" value="SENSOR HISTIDINE KINASE CPXA"/>
    <property type="match status" value="1"/>
</dbReference>
<keyword evidence="6" id="KW-0808">Transferase</keyword>
<gene>
    <name evidence="17" type="ORF">EV209_0442</name>
</gene>
<dbReference type="Pfam" id="PF00672">
    <property type="entry name" value="HAMP"/>
    <property type="match status" value="1"/>
</dbReference>
<dbReference type="SMART" id="SM00388">
    <property type="entry name" value="HisKA"/>
    <property type="match status" value="1"/>
</dbReference>
<evidence type="ECO:0000256" key="1">
    <source>
        <dbReference type="ARBA" id="ARBA00000085"/>
    </source>
</evidence>
<dbReference type="PROSITE" id="PS50109">
    <property type="entry name" value="HIS_KIN"/>
    <property type="match status" value="1"/>
</dbReference>
<organism evidence="17 18">
    <name type="scientific">Cuneatibacter caecimuris</name>
    <dbReference type="NCBI Taxonomy" id="1796618"/>
    <lineage>
        <taxon>Bacteria</taxon>
        <taxon>Bacillati</taxon>
        <taxon>Bacillota</taxon>
        <taxon>Clostridia</taxon>
        <taxon>Lachnospirales</taxon>
        <taxon>Lachnospiraceae</taxon>
        <taxon>Cuneatibacter</taxon>
    </lineage>
</organism>
<evidence type="ECO:0000256" key="3">
    <source>
        <dbReference type="ARBA" id="ARBA00012438"/>
    </source>
</evidence>
<dbReference type="EC" id="2.7.13.3" evidence="3"/>
<feature type="transmembrane region" description="Helical" evidence="14">
    <location>
        <begin position="339"/>
        <end position="357"/>
    </location>
</feature>
<evidence type="ECO:0000256" key="10">
    <source>
        <dbReference type="ARBA" id="ARBA00022840"/>
    </source>
</evidence>
<evidence type="ECO:0000256" key="13">
    <source>
        <dbReference type="ARBA" id="ARBA00023136"/>
    </source>
</evidence>
<evidence type="ECO:0000256" key="6">
    <source>
        <dbReference type="ARBA" id="ARBA00022679"/>
    </source>
</evidence>
<dbReference type="InterPro" id="IPR003594">
    <property type="entry name" value="HATPase_dom"/>
</dbReference>
<feature type="domain" description="Histidine kinase" evidence="15">
    <location>
        <begin position="163"/>
        <end position="376"/>
    </location>
</feature>
<dbReference type="Pfam" id="PF02518">
    <property type="entry name" value="HATPase_c"/>
    <property type="match status" value="1"/>
</dbReference>
<dbReference type="RefSeq" id="WP_130432611.1">
    <property type="nucleotide sequence ID" value="NZ_SGXF01000001.1"/>
</dbReference>
<keyword evidence="10" id="KW-0067">ATP-binding</keyword>
<comment type="catalytic activity">
    <reaction evidence="1">
        <text>ATP + protein L-histidine = ADP + protein N-phospho-L-histidine.</text>
        <dbReference type="EC" id="2.7.13.3"/>
    </reaction>
</comment>
<accession>A0A4Q7PN11</accession>
<dbReference type="SMART" id="SM00304">
    <property type="entry name" value="HAMP"/>
    <property type="match status" value="1"/>
</dbReference>
<comment type="caution">
    <text evidence="17">The sequence shown here is derived from an EMBL/GenBank/DDBJ whole genome shotgun (WGS) entry which is preliminary data.</text>
</comment>
<dbReference type="SMART" id="SM00387">
    <property type="entry name" value="HATPase_c"/>
    <property type="match status" value="1"/>
</dbReference>
<keyword evidence="12" id="KW-0902">Two-component regulatory system</keyword>
<proteinExistence type="predicted"/>
<keyword evidence="5" id="KW-0597">Phosphoprotein</keyword>
<evidence type="ECO:0000256" key="4">
    <source>
        <dbReference type="ARBA" id="ARBA00022475"/>
    </source>
</evidence>
<dbReference type="AlphaFoldDB" id="A0A4Q7PN11"/>
<dbReference type="CDD" id="cd06225">
    <property type="entry name" value="HAMP"/>
    <property type="match status" value="1"/>
</dbReference>
<dbReference type="SUPFAM" id="SSF47384">
    <property type="entry name" value="Homodimeric domain of signal transducing histidine kinase"/>
    <property type="match status" value="1"/>
</dbReference>
<dbReference type="Gene3D" id="1.10.287.130">
    <property type="match status" value="1"/>
</dbReference>
<dbReference type="InterPro" id="IPR003661">
    <property type="entry name" value="HisK_dim/P_dom"/>
</dbReference>
<dbReference type="CDD" id="cd00082">
    <property type="entry name" value="HisKA"/>
    <property type="match status" value="1"/>
</dbReference>
<dbReference type="PANTHER" id="PTHR45528">
    <property type="entry name" value="SENSOR HISTIDINE KINASE CPXA"/>
    <property type="match status" value="1"/>
</dbReference>
<keyword evidence="4" id="KW-1003">Cell membrane</keyword>
<dbReference type="GO" id="GO:0005886">
    <property type="term" value="C:plasma membrane"/>
    <property type="evidence" value="ECO:0007669"/>
    <property type="project" value="UniProtKB-SubCell"/>
</dbReference>
<dbReference type="Proteomes" id="UP000292927">
    <property type="component" value="Unassembled WGS sequence"/>
</dbReference>
<dbReference type="InterPro" id="IPR005467">
    <property type="entry name" value="His_kinase_dom"/>
</dbReference>
<evidence type="ECO:0000256" key="7">
    <source>
        <dbReference type="ARBA" id="ARBA00022692"/>
    </source>
</evidence>
<dbReference type="Gene3D" id="3.30.565.10">
    <property type="entry name" value="Histidine kinase-like ATPase, C-terminal domain"/>
    <property type="match status" value="1"/>
</dbReference>
<evidence type="ECO:0000256" key="8">
    <source>
        <dbReference type="ARBA" id="ARBA00022741"/>
    </source>
</evidence>
<protein>
    <recommendedName>
        <fullName evidence="3">histidine kinase</fullName>
        <ecNumber evidence="3">2.7.13.3</ecNumber>
    </recommendedName>
</protein>
<feature type="domain" description="HAMP" evidence="16">
    <location>
        <begin position="89"/>
        <end position="141"/>
    </location>
</feature>
<dbReference type="InterPro" id="IPR050398">
    <property type="entry name" value="HssS/ArlS-like"/>
</dbReference>
<keyword evidence="8" id="KW-0547">Nucleotide-binding</keyword>
<evidence type="ECO:0000259" key="16">
    <source>
        <dbReference type="PROSITE" id="PS50885"/>
    </source>
</evidence>
<comment type="subcellular location">
    <subcellularLocation>
        <location evidence="2">Cell membrane</location>
        <topology evidence="2">Multi-pass membrane protein</topology>
    </subcellularLocation>
</comment>
<feature type="transmembrane region" description="Helical" evidence="14">
    <location>
        <begin position="68"/>
        <end position="87"/>
    </location>
</feature>
<name>A0A4Q7PN11_9FIRM</name>
<dbReference type="GO" id="GO:0005524">
    <property type="term" value="F:ATP binding"/>
    <property type="evidence" value="ECO:0007669"/>
    <property type="project" value="UniProtKB-KW"/>
</dbReference>
<dbReference type="GO" id="GO:0000155">
    <property type="term" value="F:phosphorelay sensor kinase activity"/>
    <property type="evidence" value="ECO:0007669"/>
    <property type="project" value="InterPro"/>
</dbReference>
<dbReference type="EMBL" id="SGXF01000001">
    <property type="protein sequence ID" value="RZT02329.1"/>
    <property type="molecule type" value="Genomic_DNA"/>
</dbReference>
<dbReference type="OrthoDB" id="9762826at2"/>
<dbReference type="Pfam" id="PF00512">
    <property type="entry name" value="HisKA"/>
    <property type="match status" value="1"/>
</dbReference>
<evidence type="ECO:0000256" key="11">
    <source>
        <dbReference type="ARBA" id="ARBA00022989"/>
    </source>
</evidence>
<keyword evidence="9 17" id="KW-0418">Kinase</keyword>
<dbReference type="InterPro" id="IPR036890">
    <property type="entry name" value="HATPase_C_sf"/>
</dbReference>
<sequence length="382" mass="42222">MKHLKIYPKTFFYTLGLMLFIVLVAHGLLYFLTPQVPLDISPGPGSSDLLVTGKFNLTPYISQMIQKVLPISLLCCVMVSVLCSLLFSRQITVPVKQISAVTERMAQMDKAAVCKVHAQDEIGVLAGNINGLFQNLLATIETLEIEKQRVREMEQSKVDFMRAASHELKTPLTALNATLENMILGIGKYRDVEAYLPECKQMTEQLSGMIREILDASRAGSPQKNEAPVQIDLSGLLPALCEPYQQIAEARGVVFHIDLSGCFYACLPPRQFSKAVSNILANAVACTDPGKTVSIYFDGPALVIENECTPIPADALQHLFEPFYRPDYARNREDGGNGLGLYIVDMLLGAMGLSYSFQPMEEPPGMRFVIKRSSPPEDRTAR</sequence>
<evidence type="ECO:0000259" key="15">
    <source>
        <dbReference type="PROSITE" id="PS50109"/>
    </source>
</evidence>
<dbReference type="PROSITE" id="PS50885">
    <property type="entry name" value="HAMP"/>
    <property type="match status" value="1"/>
</dbReference>
<dbReference type="InterPro" id="IPR036097">
    <property type="entry name" value="HisK_dim/P_sf"/>
</dbReference>
<dbReference type="SUPFAM" id="SSF55874">
    <property type="entry name" value="ATPase domain of HSP90 chaperone/DNA topoisomerase II/histidine kinase"/>
    <property type="match status" value="1"/>
</dbReference>
<evidence type="ECO:0000256" key="9">
    <source>
        <dbReference type="ARBA" id="ARBA00022777"/>
    </source>
</evidence>
<feature type="transmembrane region" description="Helical" evidence="14">
    <location>
        <begin position="12"/>
        <end position="32"/>
    </location>
</feature>
<evidence type="ECO:0000256" key="5">
    <source>
        <dbReference type="ARBA" id="ARBA00022553"/>
    </source>
</evidence>
<evidence type="ECO:0000256" key="2">
    <source>
        <dbReference type="ARBA" id="ARBA00004651"/>
    </source>
</evidence>
<evidence type="ECO:0000256" key="12">
    <source>
        <dbReference type="ARBA" id="ARBA00023012"/>
    </source>
</evidence>
<keyword evidence="7 14" id="KW-0812">Transmembrane</keyword>
<keyword evidence="13 14" id="KW-0472">Membrane</keyword>
<dbReference type="SUPFAM" id="SSF158472">
    <property type="entry name" value="HAMP domain-like"/>
    <property type="match status" value="1"/>
</dbReference>